<dbReference type="InterPro" id="IPR052894">
    <property type="entry name" value="AsmA-related"/>
</dbReference>
<dbReference type="OrthoDB" id="1489065at2"/>
<dbReference type="RefSeq" id="WP_136458764.1">
    <property type="nucleotide sequence ID" value="NZ_SRSF01000003.1"/>
</dbReference>
<dbReference type="GO" id="GO:0005886">
    <property type="term" value="C:plasma membrane"/>
    <property type="evidence" value="ECO:0007669"/>
    <property type="project" value="TreeGrafter"/>
</dbReference>
<comment type="caution">
    <text evidence="1">The sequence shown here is derived from an EMBL/GenBank/DDBJ whole genome shotgun (WGS) entry which is preliminary data.</text>
</comment>
<protein>
    <recommendedName>
        <fullName evidence="3">AsmA-like C-terminal domain-containing protein</fullName>
    </recommendedName>
</protein>
<evidence type="ECO:0000313" key="2">
    <source>
        <dbReference type="Proteomes" id="UP000308528"/>
    </source>
</evidence>
<dbReference type="EMBL" id="SRSF01000003">
    <property type="protein sequence ID" value="THH39837.1"/>
    <property type="molecule type" value="Genomic_DNA"/>
</dbReference>
<name>A0A4S4NLR1_9BACT</name>
<reference evidence="1 2" key="1">
    <citation type="submission" date="2019-04" db="EMBL/GenBank/DDBJ databases">
        <title>Lewinella litorea sp. nov., isolated from a marine sand.</title>
        <authorList>
            <person name="Yoon J.-H."/>
        </authorList>
    </citation>
    <scope>NUCLEOTIDE SEQUENCE [LARGE SCALE GENOMIC DNA]</scope>
    <source>
        <strain evidence="1 2">HSMS-39</strain>
    </source>
</reference>
<dbReference type="PANTHER" id="PTHR30441">
    <property type="entry name" value="DUF748 DOMAIN-CONTAINING PROTEIN"/>
    <property type="match status" value="1"/>
</dbReference>
<evidence type="ECO:0008006" key="3">
    <source>
        <dbReference type="Google" id="ProtNLM"/>
    </source>
</evidence>
<dbReference type="PANTHER" id="PTHR30441:SF8">
    <property type="entry name" value="DUF748 DOMAIN-CONTAINING PROTEIN"/>
    <property type="match status" value="1"/>
</dbReference>
<organism evidence="1 2">
    <name type="scientific">Neolewinella litorea</name>
    <dbReference type="NCBI Taxonomy" id="2562452"/>
    <lineage>
        <taxon>Bacteria</taxon>
        <taxon>Pseudomonadati</taxon>
        <taxon>Bacteroidota</taxon>
        <taxon>Saprospiria</taxon>
        <taxon>Saprospirales</taxon>
        <taxon>Lewinellaceae</taxon>
        <taxon>Neolewinella</taxon>
    </lineage>
</organism>
<proteinExistence type="predicted"/>
<dbReference type="Proteomes" id="UP000308528">
    <property type="component" value="Unassembled WGS sequence"/>
</dbReference>
<sequence>MRFLRTTLVLLVIIVLLPLLAVQLFGGPIARQVVGALNERLQTEIVIQDYDLSLLRSFPYLSVDLHGVTVAGSDGSALLASKRLACRLDLSSLFGKIRINGIVVENGKLQLFTDVDGNTNYQLAGYTSVGDEGADAGAGPVEFAIDEARLRNVVLVYQDARLRTDALLTATSATFSGDFGARQYVLNTEAELEVAYLDQEGYRYLDGKSLSLDAHTTIDHIADAYTFAPLRLTAGDLTVEATGSLHPTEAGVVTDLELSSSSGNLEDVLALLPPAYAAPLEELETRGDLSLSATVVGPWSARAYPRFDGRLALTDGRVESPRLDVEARDLDLEASFAYVDGPTGGVQTFSIDRLTGTVDGDEFAVQLRMEDLTDPRITFEADGSFPVAALSGFLASDMLNGGEGTLQLSQVTLGGRYADMVEPRRMGRVSTGGTVTFVDAALTVNGQEVMLPTGTLVLDDNALTLTDLEVETGDTRLQLSGTATNLVPVLFADSLNTRDAALVFNATLSSDHFDVGELLALSGPDAEVQESSGPVTLDSLGQRARERRGRITELLNGRFEATIAEWRWDELAGDNFRGQLLFSPGQVTVRGLTDAMEGEFRIDATTDFGLLTHTRARITADDVDAETFFLQNENFGQEFLTADNLSGRLNARMLLDLYYDDAGEIDYPRLRAQVGMEILDGELHDFAMLENFAFALKSGDLERVRFTRLANFIEISDRTVYLPAMLIQSSAINLTVSGTHTFDQYLEYYVKVNAGQVIANKISRHDDKLEVLPARNGLFNLYYTITGPLESYVVETDKSAVKDDFRRSAYRRDRIRAALEESFQTPIELLPTLEDTDE</sequence>
<dbReference type="AlphaFoldDB" id="A0A4S4NLR1"/>
<dbReference type="GO" id="GO:0090313">
    <property type="term" value="P:regulation of protein targeting to membrane"/>
    <property type="evidence" value="ECO:0007669"/>
    <property type="project" value="TreeGrafter"/>
</dbReference>
<gene>
    <name evidence="1" type="ORF">E4021_09505</name>
</gene>
<accession>A0A4S4NLR1</accession>
<evidence type="ECO:0000313" key="1">
    <source>
        <dbReference type="EMBL" id="THH39837.1"/>
    </source>
</evidence>
<keyword evidence="2" id="KW-1185">Reference proteome</keyword>